<dbReference type="InParanoid" id="Q6BK37"/>
<evidence type="ECO:0000313" key="13">
    <source>
        <dbReference type="EMBL" id="CAG89849.2"/>
    </source>
</evidence>
<sequence length="534" mass="60861">MNTSKYCTCKTLLSYIIDRANMSATKDYETVRPLKKQKTDSKSEADSSDDEELPQYLLQNSPMQDASANDDGFCLDTINRYLLDFDFEKVCSITLSNVNVYCCLVCGKFFQGRSKSSHAYLHSVNANHRVFINLETAKTYILPDNYELTTQKALKHLSDIKLLLNPVYSKVAIQNLSKKVQIGHDLNHKPYVVGFIGLNNLSANDYANVIFQALSHIPPIRDFYLSLTIPEKKDLNERIIRKSQLNNLFGLLVRKLWSSYLFKGHISPHELLQYISSVSKKKFGIAEQKSPKAFMVWLLNQLHIQLIKSIKNNSTIFSKSLQGSIQVSTIPITATTNKLTNKVDFNVQDKDKVTNLSKFWVLSLDIPGNALFQGTSNQGEQTSQIPQVSIQSLLEKYDGKTTVQVSRAELKVYQLVEPLPPYIIFHIDRGLDNDDENSRGNPTVVKFPSVIDMSPYVLNSGNEPIRYKLISSIKHELIPGIKLDHGDDKHQWSVNLCKDQETNQWVTIRDLEVENCESELMFLDESFIQVWEKC</sequence>
<evidence type="ECO:0000256" key="4">
    <source>
        <dbReference type="ARBA" id="ARBA00022728"/>
    </source>
</evidence>
<dbReference type="STRING" id="284592.Q6BK37"/>
<dbReference type="InterPro" id="IPR001394">
    <property type="entry name" value="Peptidase_C19_UCH"/>
</dbReference>
<evidence type="ECO:0000256" key="9">
    <source>
        <dbReference type="PROSITE-ProRule" id="PRU00502"/>
    </source>
</evidence>
<protein>
    <submittedName>
        <fullName evidence="13">DEHA2F25168p</fullName>
    </submittedName>
</protein>
<dbReference type="GO" id="GO:0000245">
    <property type="term" value="P:spliceosomal complex assembly"/>
    <property type="evidence" value="ECO:0007669"/>
    <property type="project" value="InterPro"/>
</dbReference>
<dbReference type="InterPro" id="IPR038765">
    <property type="entry name" value="Papain-like_cys_pep_sf"/>
</dbReference>
<keyword evidence="8" id="KW-0539">Nucleus</keyword>
<dbReference type="PANTHER" id="PTHR21646:SF16">
    <property type="entry name" value="U4_U6.U5 TRI-SNRNP-ASSOCIATED PROTEIN 2"/>
    <property type="match status" value="1"/>
</dbReference>
<evidence type="ECO:0000256" key="6">
    <source>
        <dbReference type="ARBA" id="ARBA00022833"/>
    </source>
</evidence>
<evidence type="ECO:0000256" key="7">
    <source>
        <dbReference type="ARBA" id="ARBA00023187"/>
    </source>
</evidence>
<dbReference type="InterPro" id="IPR033809">
    <property type="entry name" value="USP39"/>
</dbReference>
<dbReference type="PANTHER" id="PTHR21646">
    <property type="entry name" value="UBIQUITIN CARBOXYL-TERMINAL HYDROLASE"/>
    <property type="match status" value="1"/>
</dbReference>
<evidence type="ECO:0000259" key="12">
    <source>
        <dbReference type="PROSITE" id="PS50271"/>
    </source>
</evidence>
<dbReference type="AlphaFoldDB" id="Q6BK37"/>
<evidence type="ECO:0000256" key="1">
    <source>
        <dbReference type="ARBA" id="ARBA00004123"/>
    </source>
</evidence>
<dbReference type="InterPro" id="IPR013083">
    <property type="entry name" value="Znf_RING/FYVE/PHD"/>
</dbReference>
<evidence type="ECO:0000256" key="2">
    <source>
        <dbReference type="ARBA" id="ARBA00022664"/>
    </source>
</evidence>
<feature type="domain" description="UBP-type" evidence="12">
    <location>
        <begin position="70"/>
        <end position="164"/>
    </location>
</feature>
<dbReference type="InterPro" id="IPR001607">
    <property type="entry name" value="Znf_UBP"/>
</dbReference>
<keyword evidence="5 9" id="KW-0863">Zinc-finger</keyword>
<dbReference type="EMBL" id="CR382138">
    <property type="protein sequence ID" value="CAG89849.2"/>
    <property type="molecule type" value="Genomic_DNA"/>
</dbReference>
<dbReference type="VEuPathDB" id="FungiDB:DEHA2F25168g"/>
<dbReference type="InterPro" id="IPR028889">
    <property type="entry name" value="USP"/>
</dbReference>
<dbReference type="GeneID" id="2903415"/>
<dbReference type="PROSITE" id="PS50271">
    <property type="entry name" value="ZF_UBP"/>
    <property type="match status" value="1"/>
</dbReference>
<comment type="subcellular location">
    <subcellularLocation>
        <location evidence="1">Nucleus</location>
    </subcellularLocation>
</comment>
<keyword evidence="2" id="KW-0507">mRNA processing</keyword>
<evidence type="ECO:0000256" key="8">
    <source>
        <dbReference type="ARBA" id="ARBA00023242"/>
    </source>
</evidence>
<feature type="region of interest" description="Disordered" evidence="10">
    <location>
        <begin position="31"/>
        <end position="52"/>
    </location>
</feature>
<dbReference type="OrthoDB" id="10263353at2759"/>
<keyword evidence="7" id="KW-0508">mRNA splicing</keyword>
<dbReference type="eggNOG" id="KOG2026">
    <property type="taxonomic scope" value="Eukaryota"/>
</dbReference>
<dbReference type="Gene3D" id="3.30.40.10">
    <property type="entry name" value="Zinc/RING finger domain, C3HC4 (zinc finger)"/>
    <property type="match status" value="1"/>
</dbReference>
<dbReference type="GO" id="GO:0016579">
    <property type="term" value="P:protein deubiquitination"/>
    <property type="evidence" value="ECO:0007669"/>
    <property type="project" value="InterPro"/>
</dbReference>
<dbReference type="GO" id="GO:0008270">
    <property type="term" value="F:zinc ion binding"/>
    <property type="evidence" value="ECO:0007669"/>
    <property type="project" value="UniProtKB-KW"/>
</dbReference>
<keyword evidence="6" id="KW-0862">Zinc</keyword>
<organism evidence="13 14">
    <name type="scientific">Debaryomyces hansenii (strain ATCC 36239 / CBS 767 / BCRC 21394 / JCM 1990 / NBRC 0083 / IGC 2968)</name>
    <name type="common">Yeast</name>
    <name type="synonym">Torulaspora hansenii</name>
    <dbReference type="NCBI Taxonomy" id="284592"/>
    <lineage>
        <taxon>Eukaryota</taxon>
        <taxon>Fungi</taxon>
        <taxon>Dikarya</taxon>
        <taxon>Ascomycota</taxon>
        <taxon>Saccharomycotina</taxon>
        <taxon>Pichiomycetes</taxon>
        <taxon>Debaryomycetaceae</taxon>
        <taxon>Debaryomyces</taxon>
    </lineage>
</organism>
<dbReference type="Pfam" id="PF00443">
    <property type="entry name" value="UCH"/>
    <property type="match status" value="1"/>
</dbReference>
<evidence type="ECO:0000259" key="11">
    <source>
        <dbReference type="PROSITE" id="PS50235"/>
    </source>
</evidence>
<dbReference type="RefSeq" id="XP_461434.2">
    <property type="nucleotide sequence ID" value="XM_461434.1"/>
</dbReference>
<dbReference type="CDD" id="cd02669">
    <property type="entry name" value="Peptidase_C19M"/>
    <property type="match status" value="1"/>
</dbReference>
<name>Q6BK37_DEBHA</name>
<evidence type="ECO:0000256" key="10">
    <source>
        <dbReference type="SAM" id="MobiDB-lite"/>
    </source>
</evidence>
<keyword evidence="14" id="KW-1185">Reference proteome</keyword>
<dbReference type="HOGENOM" id="CLU_016848_2_1_1"/>
<accession>Q6BK37</accession>
<evidence type="ECO:0000256" key="5">
    <source>
        <dbReference type="ARBA" id="ARBA00022771"/>
    </source>
</evidence>
<feature type="domain" description="USP" evidence="11">
    <location>
        <begin position="196"/>
        <end position="534"/>
    </location>
</feature>
<gene>
    <name evidence="13" type="ordered locus">DEHA2F25168g</name>
</gene>
<dbReference type="Pfam" id="PF02148">
    <property type="entry name" value="zf-UBP"/>
    <property type="match status" value="1"/>
</dbReference>
<evidence type="ECO:0000313" key="14">
    <source>
        <dbReference type="Proteomes" id="UP000000599"/>
    </source>
</evidence>
<dbReference type="SUPFAM" id="SSF54001">
    <property type="entry name" value="Cysteine proteinases"/>
    <property type="match status" value="1"/>
</dbReference>
<dbReference type="InterPro" id="IPR050185">
    <property type="entry name" value="Ub_carboxyl-term_hydrolase"/>
</dbReference>
<dbReference type="SMART" id="SM00290">
    <property type="entry name" value="ZnF_UBP"/>
    <property type="match status" value="1"/>
</dbReference>
<dbReference type="Gene3D" id="3.90.70.10">
    <property type="entry name" value="Cysteine proteinases"/>
    <property type="match status" value="1"/>
</dbReference>
<dbReference type="GO" id="GO:0005681">
    <property type="term" value="C:spliceosomal complex"/>
    <property type="evidence" value="ECO:0007669"/>
    <property type="project" value="UniProtKB-KW"/>
</dbReference>
<dbReference type="OMA" id="QLRRFKC"/>
<keyword evidence="4" id="KW-0747">Spliceosome</keyword>
<dbReference type="SUPFAM" id="SSF57850">
    <property type="entry name" value="RING/U-box"/>
    <property type="match status" value="1"/>
</dbReference>
<evidence type="ECO:0000256" key="3">
    <source>
        <dbReference type="ARBA" id="ARBA00022723"/>
    </source>
</evidence>
<keyword evidence="3" id="KW-0479">Metal-binding</keyword>
<dbReference type="Proteomes" id="UP000000599">
    <property type="component" value="Chromosome F"/>
</dbReference>
<proteinExistence type="predicted"/>
<feature type="compositionally biased region" description="Basic and acidic residues" evidence="10">
    <location>
        <begin position="31"/>
        <end position="45"/>
    </location>
</feature>
<reference evidence="13 14" key="1">
    <citation type="journal article" date="2004" name="Nature">
        <title>Genome evolution in yeasts.</title>
        <authorList>
            <consortium name="Genolevures"/>
            <person name="Dujon B."/>
            <person name="Sherman D."/>
            <person name="Fischer G."/>
            <person name="Durrens P."/>
            <person name="Casaregola S."/>
            <person name="Lafontaine I."/>
            <person name="de Montigny J."/>
            <person name="Marck C."/>
            <person name="Neuveglise C."/>
            <person name="Talla E."/>
            <person name="Goffard N."/>
            <person name="Frangeul L."/>
            <person name="Aigle M."/>
            <person name="Anthouard V."/>
            <person name="Babour A."/>
            <person name="Barbe V."/>
            <person name="Barnay S."/>
            <person name="Blanchin S."/>
            <person name="Beckerich J.M."/>
            <person name="Beyne E."/>
            <person name="Bleykasten C."/>
            <person name="Boisrame A."/>
            <person name="Boyer J."/>
            <person name="Cattolico L."/>
            <person name="Confanioleri F."/>
            <person name="de Daruvar A."/>
            <person name="Despons L."/>
            <person name="Fabre E."/>
            <person name="Fairhead C."/>
            <person name="Ferry-Dumazet H."/>
            <person name="Groppi A."/>
            <person name="Hantraye F."/>
            <person name="Hennequin C."/>
            <person name="Jauniaux N."/>
            <person name="Joyet P."/>
            <person name="Kachouri R."/>
            <person name="Kerrest A."/>
            <person name="Koszul R."/>
            <person name="Lemaire M."/>
            <person name="Lesur I."/>
            <person name="Ma L."/>
            <person name="Muller H."/>
            <person name="Nicaud J.M."/>
            <person name="Nikolski M."/>
            <person name="Oztas S."/>
            <person name="Ozier-Kalogeropoulos O."/>
            <person name="Pellenz S."/>
            <person name="Potier S."/>
            <person name="Richard G.F."/>
            <person name="Straub M.L."/>
            <person name="Suleau A."/>
            <person name="Swennene D."/>
            <person name="Tekaia F."/>
            <person name="Wesolowski-Louvel M."/>
            <person name="Westhof E."/>
            <person name="Wirth B."/>
            <person name="Zeniou-Meyer M."/>
            <person name="Zivanovic I."/>
            <person name="Bolotin-Fukuhara M."/>
            <person name="Thierry A."/>
            <person name="Bouchier C."/>
            <person name="Caudron B."/>
            <person name="Scarpelli C."/>
            <person name="Gaillardin C."/>
            <person name="Weissenbach J."/>
            <person name="Wincker P."/>
            <person name="Souciet J.L."/>
        </authorList>
    </citation>
    <scope>NUCLEOTIDE SEQUENCE [LARGE SCALE GENOMIC DNA]</scope>
    <source>
        <strain evidence="14">ATCC 36239 / CBS 767 / BCRC 21394 / JCM 1990 / NBRC 0083 / IGC 2968</strain>
    </source>
</reference>
<dbReference type="FunCoup" id="Q6BK37">
    <property type="interactions" value="1034"/>
</dbReference>
<dbReference type="GO" id="GO:0004843">
    <property type="term" value="F:cysteine-type deubiquitinase activity"/>
    <property type="evidence" value="ECO:0007669"/>
    <property type="project" value="InterPro"/>
</dbReference>
<dbReference type="KEGG" id="dha:DEHA2F25168g"/>
<dbReference type="PROSITE" id="PS50235">
    <property type="entry name" value="USP_3"/>
    <property type="match status" value="1"/>
</dbReference>